<dbReference type="EMBL" id="AVCJ01000003">
    <property type="protein sequence ID" value="KFL37399.1"/>
    <property type="molecule type" value="Genomic_DNA"/>
</dbReference>
<dbReference type="PATRIC" id="fig|1121014.3.peg.638"/>
<gene>
    <name evidence="1" type="ORF">N788_09395</name>
</gene>
<dbReference type="PROSITE" id="PS51257">
    <property type="entry name" value="PROKAR_LIPOPROTEIN"/>
    <property type="match status" value="1"/>
</dbReference>
<name>A0A087MKJ6_9GAMM</name>
<dbReference type="Pfam" id="PF07920">
    <property type="entry name" value="DUF1684"/>
    <property type="match status" value="1"/>
</dbReference>
<dbReference type="Proteomes" id="UP000029085">
    <property type="component" value="Unassembled WGS sequence"/>
</dbReference>
<dbReference type="AlphaFoldDB" id="A0A087MKJ6"/>
<organism evidence="1 2">
    <name type="scientific">Arenimonas donghaensis DSM 18148 = HO3-R19</name>
    <dbReference type="NCBI Taxonomy" id="1121014"/>
    <lineage>
        <taxon>Bacteria</taxon>
        <taxon>Pseudomonadati</taxon>
        <taxon>Pseudomonadota</taxon>
        <taxon>Gammaproteobacteria</taxon>
        <taxon>Lysobacterales</taxon>
        <taxon>Lysobacteraceae</taxon>
        <taxon>Arenimonas</taxon>
    </lineage>
</organism>
<keyword evidence="2" id="KW-1185">Reference proteome</keyword>
<sequence>MRTILLPGLALSAALAGCGGGDAESNAESAARAEQAARQAYVREIRQWREQRVERLTRPDGWLSLVGLHWVGTGTTFVGSAKDNGTRLDLGPPQLGMLTLEKDGSARLDIAKGAEVWINGEPAQGRVELVSDARGTPTVVGFNRGDASFLLIERSGRHALRVRNAMARTRTSFPGIDYFDINPDFRFEARFEAHPEGRTMDIVNMLGMVEPMANPGRVHFEKDGKAYLLEALDEGDGQLFFVFADRTSGHETYSASRFLYAEPAGPDGMTVLDFNRAYNPPCAFTAYSTCPMPPPENRLDLRIEAGEKKPLPFPQ</sequence>
<dbReference type="InterPro" id="IPR012467">
    <property type="entry name" value="DUF1684"/>
</dbReference>
<evidence type="ECO:0000313" key="2">
    <source>
        <dbReference type="Proteomes" id="UP000029085"/>
    </source>
</evidence>
<dbReference type="PANTHER" id="PTHR41913:SF1">
    <property type="entry name" value="DUF1684 DOMAIN-CONTAINING PROTEIN"/>
    <property type="match status" value="1"/>
</dbReference>
<evidence type="ECO:0000313" key="1">
    <source>
        <dbReference type="EMBL" id="KFL37399.1"/>
    </source>
</evidence>
<dbReference type="RefSeq" id="WP_034220909.1">
    <property type="nucleotide sequence ID" value="NZ_AVCJ01000003.1"/>
</dbReference>
<dbReference type="PANTHER" id="PTHR41913">
    <property type="entry name" value="DUF1684 DOMAIN-CONTAINING PROTEIN"/>
    <property type="match status" value="1"/>
</dbReference>
<comment type="caution">
    <text evidence="1">The sequence shown here is derived from an EMBL/GenBank/DDBJ whole genome shotgun (WGS) entry which is preliminary data.</text>
</comment>
<dbReference type="OrthoDB" id="5493262at2"/>
<reference evidence="1 2" key="2">
    <citation type="journal article" date="2015" name="Stand. Genomic Sci.">
        <title>High quality draft genomic sequence of Arenimonas donghaensis DSM 18148(T).</title>
        <authorList>
            <person name="Chen F."/>
            <person name="Wang H."/>
            <person name="Cao Y."/>
            <person name="Li X."/>
            <person name="Wang G."/>
        </authorList>
    </citation>
    <scope>NUCLEOTIDE SEQUENCE [LARGE SCALE GENOMIC DNA]</scope>
    <source>
        <strain evidence="1 2">HO3-R19</strain>
    </source>
</reference>
<reference evidence="2" key="1">
    <citation type="submission" date="2013-08" db="EMBL/GenBank/DDBJ databases">
        <title>Genome sequencing of Arenimonas donghaensis.</title>
        <authorList>
            <person name="Chen F."/>
            <person name="Wang G."/>
        </authorList>
    </citation>
    <scope>NUCLEOTIDE SEQUENCE [LARGE SCALE GENOMIC DNA]</scope>
    <source>
        <strain evidence="2">HO3-R19</strain>
    </source>
</reference>
<evidence type="ECO:0008006" key="3">
    <source>
        <dbReference type="Google" id="ProtNLM"/>
    </source>
</evidence>
<proteinExistence type="predicted"/>
<accession>A0A087MKJ6</accession>
<protein>
    <recommendedName>
        <fullName evidence="3">DUF1684 domain-containing protein</fullName>
    </recommendedName>
</protein>
<dbReference type="STRING" id="1121014.N788_09395"/>